<comment type="caution">
    <text evidence="1">The sequence shown here is derived from an EMBL/GenBank/DDBJ whole genome shotgun (WGS) entry which is preliminary data.</text>
</comment>
<evidence type="ECO:0000313" key="1">
    <source>
        <dbReference type="EMBL" id="PRQ37318.1"/>
    </source>
</evidence>
<dbReference type="AlphaFoldDB" id="A0A2P6QT14"/>
<proteinExistence type="predicted"/>
<dbReference type="Proteomes" id="UP000238479">
    <property type="component" value="Chromosome 4"/>
</dbReference>
<sequence>MVTDGDKGVEARSEVEVVHLLGVLLDYFAPVFWDDSSSSRSDLAVADGLDDAEREKVPMRLALVC</sequence>
<dbReference type="Gramene" id="PRQ37318">
    <property type="protein sequence ID" value="PRQ37318"/>
    <property type="gene ID" value="RchiOBHm_Chr4g0401241"/>
</dbReference>
<reference evidence="1 2" key="1">
    <citation type="journal article" date="2018" name="Nat. Genet.">
        <title>The Rosa genome provides new insights in the design of modern roses.</title>
        <authorList>
            <person name="Bendahmane M."/>
        </authorList>
    </citation>
    <scope>NUCLEOTIDE SEQUENCE [LARGE SCALE GENOMIC DNA]</scope>
    <source>
        <strain evidence="2">cv. Old Blush</strain>
    </source>
</reference>
<organism evidence="1 2">
    <name type="scientific">Rosa chinensis</name>
    <name type="common">China rose</name>
    <dbReference type="NCBI Taxonomy" id="74649"/>
    <lineage>
        <taxon>Eukaryota</taxon>
        <taxon>Viridiplantae</taxon>
        <taxon>Streptophyta</taxon>
        <taxon>Embryophyta</taxon>
        <taxon>Tracheophyta</taxon>
        <taxon>Spermatophyta</taxon>
        <taxon>Magnoliopsida</taxon>
        <taxon>eudicotyledons</taxon>
        <taxon>Gunneridae</taxon>
        <taxon>Pentapetalae</taxon>
        <taxon>rosids</taxon>
        <taxon>fabids</taxon>
        <taxon>Rosales</taxon>
        <taxon>Rosaceae</taxon>
        <taxon>Rosoideae</taxon>
        <taxon>Rosoideae incertae sedis</taxon>
        <taxon>Rosa</taxon>
    </lineage>
</organism>
<protein>
    <submittedName>
        <fullName evidence="1">Uncharacterized protein</fullName>
    </submittedName>
</protein>
<name>A0A2P6QT14_ROSCH</name>
<dbReference type="EMBL" id="PDCK01000042">
    <property type="protein sequence ID" value="PRQ37318.1"/>
    <property type="molecule type" value="Genomic_DNA"/>
</dbReference>
<evidence type="ECO:0000313" key="2">
    <source>
        <dbReference type="Proteomes" id="UP000238479"/>
    </source>
</evidence>
<gene>
    <name evidence="1" type="ORF">RchiOBHm_Chr4g0401241</name>
</gene>
<keyword evidence="2" id="KW-1185">Reference proteome</keyword>
<accession>A0A2P6QT14</accession>